<feature type="domain" description="Helicase ATP-binding" evidence="5">
    <location>
        <begin position="113"/>
        <end position="290"/>
    </location>
</feature>
<dbReference type="SMART" id="SM00487">
    <property type="entry name" value="DEXDc"/>
    <property type="match status" value="1"/>
</dbReference>
<keyword evidence="8" id="KW-1185">Reference proteome</keyword>
<dbReference type="CDD" id="cd18011">
    <property type="entry name" value="DEXDc_RapA"/>
    <property type="match status" value="1"/>
</dbReference>
<name>Q0YQV9_9CHLB</name>
<evidence type="ECO:0000259" key="6">
    <source>
        <dbReference type="PROSITE" id="PS51194"/>
    </source>
</evidence>
<evidence type="ECO:0000256" key="2">
    <source>
        <dbReference type="ARBA" id="ARBA00022801"/>
    </source>
</evidence>
<evidence type="ECO:0000256" key="3">
    <source>
        <dbReference type="ARBA" id="ARBA00022806"/>
    </source>
</evidence>
<dbReference type="InterPro" id="IPR057342">
    <property type="entry name" value="DEXDc_RapA"/>
</dbReference>
<evidence type="ECO:0000313" key="8">
    <source>
        <dbReference type="Proteomes" id="UP000004162"/>
    </source>
</evidence>
<dbReference type="SUPFAM" id="SSF52540">
    <property type="entry name" value="P-loop containing nucleoside triphosphate hydrolases"/>
    <property type="match status" value="1"/>
</dbReference>
<dbReference type="CDD" id="cd18793">
    <property type="entry name" value="SF2_C_SNF"/>
    <property type="match status" value="1"/>
</dbReference>
<keyword evidence="4" id="KW-0067">ATP-binding</keyword>
<reference evidence="7 8" key="1">
    <citation type="submission" date="2006-07" db="EMBL/GenBank/DDBJ databases">
        <title>Annotation of the draft genome assembly of Chlorobium ferroxidans DSM 13031.</title>
        <authorList>
            <consortium name="US DOE Joint Genome Institute (JGI-ORNL)"/>
            <person name="Larimer F."/>
            <person name="Land M."/>
            <person name="Hauser L."/>
        </authorList>
    </citation>
    <scope>NUCLEOTIDE SEQUENCE [LARGE SCALE GENOMIC DNA]</scope>
    <source>
        <strain evidence="7 8">DSM 13031</strain>
    </source>
</reference>
<dbReference type="InterPro" id="IPR001650">
    <property type="entry name" value="Helicase_C-like"/>
</dbReference>
<evidence type="ECO:0000256" key="4">
    <source>
        <dbReference type="ARBA" id="ARBA00022840"/>
    </source>
</evidence>
<dbReference type="InterPro" id="IPR038718">
    <property type="entry name" value="SNF2-like_sf"/>
</dbReference>
<dbReference type="Proteomes" id="UP000004162">
    <property type="component" value="Unassembled WGS sequence"/>
</dbReference>
<dbReference type="GO" id="GO:0005524">
    <property type="term" value="F:ATP binding"/>
    <property type="evidence" value="ECO:0007669"/>
    <property type="project" value="UniProtKB-KW"/>
</dbReference>
<dbReference type="InterPro" id="IPR000330">
    <property type="entry name" value="SNF2_N"/>
</dbReference>
<evidence type="ECO:0000259" key="5">
    <source>
        <dbReference type="PROSITE" id="PS51192"/>
    </source>
</evidence>
<dbReference type="InterPro" id="IPR014001">
    <property type="entry name" value="Helicase_ATP-bd"/>
</dbReference>
<sequence>MSMTEYKPGKLVTFRDRDWIVLPSSDTDLLMLKPMGGSDDEIAGVYLPLQMPGDDIRDASFSEPGQDDLDDFQSAKLLFDATRLLFRNASGPFRCMGKLGFRPRSYQIVPLVMALKQDTVRLLIADDVGIGKTIEALMIIREMLERGEIKRFAVICLPHLCEQWQQELKDKLDIEAEIIRTSTAAALDRKLPDDRSVFHHIPYQVISIDYVKSDTRMRIFLNDCPELVIVDEVHTCAKPAGATSNSQQQRYRLLHEIAKKESQHLVLLTATPHSGKDVEFQSILGLLNREFELYALDQIDQTKRRRIARHFIQRKRENIVRWHRNSGDEETPFPERDPKEFAYKLSDRYEQFYRDILEFARGISKDGSKHRSSRIRYWAALALLRGVMSSPAAAIEMLQNRQQRKLDQDERELFAEQEKNPLIETLSDENDTGNTELLDNAELNSNEISALSLLCVKAEQLSGIEHDWKAKQAIEFIKTWLKEGFNPIVFCRYIATANYIGALLKNGLPESVDVQVVTSELADEQRREKINLMADSTQRVMVATDCLSEGINLQQLFTAVLHYDLPWNPNRIEQREGRVDRFGQQAKLVKTLLLWGDDNPIDRIVLNILIRKVRDIQKTTGVSISLGDDTTSIMDAVIRDVLLETETIRNGQQMTLFADDLFTNEIEVARKKAENLRTIFAHESIDRDAINQSLEEIDEAIGDPQAVESFVLAAVVHLGGSVQRDKIGYLLTLTNLPEHLKIHFSSPSSKPVRVSFASPTPAGYRYIGRNHLFVEQLSQFLLSLAFEPRQGYKRVARAAVIQTDSVSIKTTLVQFRVRNVIREVSGKREVISEEISLWGYRGSDVASEVLPSDDAKKLLLEATSKANLSLEMQQNIFETEQIVFHAKAGQFKDEAELRAEHLVEAHGRFKELVGGKRYEAVYPVLPPDIIGVYVLIPVPETLF</sequence>
<accession>Q0YQV9</accession>
<keyword evidence="1" id="KW-0547">Nucleotide-binding</keyword>
<dbReference type="PROSITE" id="PS51194">
    <property type="entry name" value="HELICASE_CTER"/>
    <property type="match status" value="1"/>
</dbReference>
<dbReference type="RefSeq" id="WP_006366672.1">
    <property type="nucleotide sequence ID" value="NZ_AASE01000014.1"/>
</dbReference>
<dbReference type="Pfam" id="PF00271">
    <property type="entry name" value="Helicase_C"/>
    <property type="match status" value="1"/>
</dbReference>
<keyword evidence="3 7" id="KW-0347">Helicase</keyword>
<organism evidence="7 8">
    <name type="scientific">Chlorobium ferrooxidans DSM 13031</name>
    <dbReference type="NCBI Taxonomy" id="377431"/>
    <lineage>
        <taxon>Bacteria</taxon>
        <taxon>Pseudomonadati</taxon>
        <taxon>Chlorobiota</taxon>
        <taxon>Chlorobiia</taxon>
        <taxon>Chlorobiales</taxon>
        <taxon>Chlorobiaceae</taxon>
        <taxon>Chlorobium/Pelodictyon group</taxon>
        <taxon>Chlorobium</taxon>
    </lineage>
</organism>
<keyword evidence="2" id="KW-0378">Hydrolase</keyword>
<dbReference type="Gene3D" id="3.40.50.300">
    <property type="entry name" value="P-loop containing nucleotide triphosphate hydrolases"/>
    <property type="match status" value="1"/>
</dbReference>
<reference evidence="7 8" key="2">
    <citation type="submission" date="2006-07" db="EMBL/GenBank/DDBJ databases">
        <title>Sequencing of the draft genome and assembly of Chlorobium ferroxidans DSM 13031.</title>
        <authorList>
            <consortium name="US DOE Joint Genome Institute (JGI-PGF)"/>
            <person name="Copeland A."/>
            <person name="Lucas S."/>
            <person name="Lapidus A."/>
            <person name="Barry K."/>
            <person name="Glavina del Rio T."/>
            <person name="Dalin E."/>
            <person name="Tice H."/>
            <person name="Bruce D."/>
            <person name="Pitluck S."/>
            <person name="Richardson P."/>
        </authorList>
    </citation>
    <scope>NUCLEOTIDE SEQUENCE [LARGE SCALE GENOMIC DNA]</scope>
    <source>
        <strain evidence="7 8">DSM 13031</strain>
    </source>
</reference>
<dbReference type="OrthoDB" id="9814088at2"/>
<evidence type="ECO:0000256" key="1">
    <source>
        <dbReference type="ARBA" id="ARBA00022741"/>
    </source>
</evidence>
<dbReference type="GO" id="GO:0016787">
    <property type="term" value="F:hydrolase activity"/>
    <property type="evidence" value="ECO:0007669"/>
    <property type="project" value="UniProtKB-KW"/>
</dbReference>
<dbReference type="AlphaFoldDB" id="Q0YQV9"/>
<dbReference type="GO" id="GO:0004386">
    <property type="term" value="F:helicase activity"/>
    <property type="evidence" value="ECO:0007669"/>
    <property type="project" value="UniProtKB-KW"/>
</dbReference>
<dbReference type="PROSITE" id="PS51192">
    <property type="entry name" value="HELICASE_ATP_BIND_1"/>
    <property type="match status" value="1"/>
</dbReference>
<dbReference type="EMBL" id="AASE01000014">
    <property type="protein sequence ID" value="EAT58711.1"/>
    <property type="molecule type" value="Genomic_DNA"/>
</dbReference>
<dbReference type="PANTHER" id="PTHR45766:SF6">
    <property type="entry name" value="SWI_SNF-RELATED MATRIX-ASSOCIATED ACTIN-DEPENDENT REGULATOR OF CHROMATIN SUBFAMILY A-LIKE PROTEIN 1"/>
    <property type="match status" value="1"/>
</dbReference>
<dbReference type="Pfam" id="PF00176">
    <property type="entry name" value="SNF2-rel_dom"/>
    <property type="match status" value="1"/>
</dbReference>
<dbReference type="SMART" id="SM00490">
    <property type="entry name" value="HELICc"/>
    <property type="match status" value="1"/>
</dbReference>
<comment type="caution">
    <text evidence="7">The sequence shown here is derived from an EMBL/GenBank/DDBJ whole genome shotgun (WGS) entry which is preliminary data.</text>
</comment>
<evidence type="ECO:0000313" key="7">
    <source>
        <dbReference type="EMBL" id="EAT58711.1"/>
    </source>
</evidence>
<gene>
    <name evidence="7" type="ORF">CferDRAFT_0755</name>
</gene>
<proteinExistence type="predicted"/>
<dbReference type="InterPro" id="IPR049730">
    <property type="entry name" value="SNF2/RAD54-like_C"/>
</dbReference>
<dbReference type="PANTHER" id="PTHR45766">
    <property type="entry name" value="DNA ANNEALING HELICASE AND ENDONUCLEASE ZRANB3 FAMILY MEMBER"/>
    <property type="match status" value="1"/>
</dbReference>
<dbReference type="InterPro" id="IPR027417">
    <property type="entry name" value="P-loop_NTPase"/>
</dbReference>
<dbReference type="Gene3D" id="3.40.50.10810">
    <property type="entry name" value="Tandem AAA-ATPase domain"/>
    <property type="match status" value="1"/>
</dbReference>
<feature type="domain" description="Helicase C-terminal" evidence="6">
    <location>
        <begin position="473"/>
        <end position="624"/>
    </location>
</feature>
<protein>
    <submittedName>
        <fullName evidence="7">Helicase-like</fullName>
    </submittedName>
</protein>